<reference evidence="1 2" key="1">
    <citation type="journal article" date="2016" name="Nat. Biotechnol.">
        <title>Measurement of bacterial replication rates in microbial communities.</title>
        <authorList>
            <person name="Brown C.T."/>
            <person name="Olm M.R."/>
            <person name="Thomas B.C."/>
            <person name="Banfield J.F."/>
        </authorList>
    </citation>
    <scope>NUCLEOTIDE SEQUENCE [LARGE SCALE GENOMIC DNA]</scope>
    <source>
        <strain evidence="1">45_130</strain>
    </source>
</reference>
<dbReference type="EMBL" id="MNQR01000004">
    <property type="protein sequence ID" value="OKZ12742.1"/>
    <property type="molecule type" value="Genomic_DNA"/>
</dbReference>
<dbReference type="AlphaFoldDB" id="A0A854C4U4"/>
<evidence type="ECO:0000313" key="1">
    <source>
        <dbReference type="EMBL" id="OKZ12742.1"/>
    </source>
</evidence>
<sequence length="78" mass="9261">MTDDEQFMIECITTELTEYVMRDYHIGMKEALDMVYNSETYSKLIDTNSGLYYQSPLLVYDVFKEEQITNRKKLNDGK</sequence>
<protein>
    <recommendedName>
        <fullName evidence="3">DUF3791 domain-containing protein</fullName>
    </recommendedName>
</protein>
<gene>
    <name evidence="1" type="ORF">BHV76_00975</name>
</gene>
<dbReference type="Proteomes" id="UP000186685">
    <property type="component" value="Unassembled WGS sequence"/>
</dbReference>
<evidence type="ECO:0008006" key="3">
    <source>
        <dbReference type="Google" id="ProtNLM"/>
    </source>
</evidence>
<accession>A0A854C4U4</accession>
<name>A0A854C4U4_9BACT</name>
<proteinExistence type="predicted"/>
<evidence type="ECO:0000313" key="2">
    <source>
        <dbReference type="Proteomes" id="UP000186685"/>
    </source>
</evidence>
<organism evidence="1 2">
    <name type="scientific">Phocaeicola plebeius</name>
    <dbReference type="NCBI Taxonomy" id="310297"/>
    <lineage>
        <taxon>Bacteria</taxon>
        <taxon>Pseudomonadati</taxon>
        <taxon>Bacteroidota</taxon>
        <taxon>Bacteroidia</taxon>
        <taxon>Bacteroidales</taxon>
        <taxon>Bacteroidaceae</taxon>
        <taxon>Phocaeicola</taxon>
    </lineage>
</organism>
<comment type="caution">
    <text evidence="1">The sequence shown here is derived from an EMBL/GenBank/DDBJ whole genome shotgun (WGS) entry which is preliminary data.</text>
</comment>